<feature type="transmembrane region" description="Helical" evidence="25">
    <location>
        <begin position="1765"/>
        <end position="1788"/>
    </location>
</feature>
<evidence type="ECO:0000256" key="22">
    <source>
        <dbReference type="RuleBase" id="RU000405"/>
    </source>
</evidence>
<reference evidence="28" key="1">
    <citation type="submission" date="2020-03" db="EMBL/GenBank/DDBJ databases">
        <title>Studies in the Genomics of Life Span.</title>
        <authorList>
            <person name="Glass D."/>
        </authorList>
    </citation>
    <scope>NUCLEOTIDE SEQUENCE</scope>
    <source>
        <strain evidence="28">LTLLF</strain>
        <tissue evidence="28">Muscle</tissue>
    </source>
</reference>
<feature type="region of interest" description="Disordered" evidence="24">
    <location>
        <begin position="487"/>
        <end position="511"/>
    </location>
</feature>
<evidence type="ECO:0000313" key="28">
    <source>
        <dbReference type="EMBL" id="KAH0500202.1"/>
    </source>
</evidence>
<comment type="caution">
    <text evidence="28">The sequence shown here is derived from an EMBL/GenBank/DDBJ whole genome shotgun (WGS) entry which is preliminary data.</text>
</comment>
<dbReference type="InterPro" id="IPR050401">
    <property type="entry name" value="Cyclic_nucleotide_synthase"/>
</dbReference>
<evidence type="ECO:0000259" key="27">
    <source>
        <dbReference type="PROSITE" id="PS50125"/>
    </source>
</evidence>
<dbReference type="GO" id="GO:0001653">
    <property type="term" value="F:peptide receptor activity"/>
    <property type="evidence" value="ECO:0007669"/>
    <property type="project" value="TreeGrafter"/>
</dbReference>
<dbReference type="FunFam" id="3.40.50.2300:FF:000114">
    <property type="entry name" value="Guanylate cyclase"/>
    <property type="match status" value="1"/>
</dbReference>
<dbReference type="InterPro" id="IPR001611">
    <property type="entry name" value="Leu-rich_rpt"/>
</dbReference>
<dbReference type="SMART" id="SM00044">
    <property type="entry name" value="CYCc"/>
    <property type="match status" value="1"/>
</dbReference>
<gene>
    <name evidence="28" type="ORF">LTLLF_202090</name>
</gene>
<dbReference type="Pfam" id="PF01094">
    <property type="entry name" value="ANF_receptor"/>
    <property type="match status" value="1"/>
</dbReference>
<evidence type="ECO:0000313" key="29">
    <source>
        <dbReference type="Proteomes" id="UP000710432"/>
    </source>
</evidence>
<dbReference type="GO" id="GO:0005929">
    <property type="term" value="C:cilium"/>
    <property type="evidence" value="ECO:0007669"/>
    <property type="project" value="UniProtKB-SubCell"/>
</dbReference>
<comment type="subcellular location">
    <subcellularLocation>
        <location evidence="4">Cell membrane</location>
        <topology evidence="4">Single-pass type I membrane protein</topology>
    </subcellularLocation>
    <subcellularLocation>
        <location evidence="2">Cell projection</location>
        <location evidence="2">Cilium</location>
    </subcellularLocation>
    <subcellularLocation>
        <location evidence="3">Cell surface</location>
    </subcellularLocation>
</comment>
<comment type="function">
    <text evidence="19">Key regulator of transforming growth factor beta (TGFB1, TGFB2 and TGFB3) that controls TGF-beta activation by maintaining it in a latent state during storage in extracellular space. Associates specifically via disulfide bonds with the Latency-associated peptide (LAP), which is the regulatory chain of TGF-beta, and regulates integrin-dependent activation of TGF-beta. Able to outcompete LTBP1 for binding to LAP regulatory chain of TGF-beta. Controls activation of TGF-beta-1 (TGFB1) on the surface of activated regulatory T-cells (Tregs). Required for epithelial fusion during palate development by regulating activation of TGF-beta-3 (TGFB3).</text>
</comment>
<evidence type="ECO:0000256" key="6">
    <source>
        <dbReference type="ARBA" id="ARBA00022614"/>
    </source>
</evidence>
<dbReference type="InterPro" id="IPR001828">
    <property type="entry name" value="ANF_lig-bd_rcpt"/>
</dbReference>
<comment type="similarity">
    <text evidence="22">Belongs to the adenylyl cyclase class-4/guanylyl cyclase family.</text>
</comment>
<keyword evidence="12 25" id="KW-0472">Membrane</keyword>
<evidence type="ECO:0000256" key="25">
    <source>
        <dbReference type="SAM" id="Phobius"/>
    </source>
</evidence>
<evidence type="ECO:0000259" key="26">
    <source>
        <dbReference type="PROSITE" id="PS50011"/>
    </source>
</evidence>
<dbReference type="InterPro" id="IPR029787">
    <property type="entry name" value="Nucleotide_cyclase"/>
</dbReference>
<dbReference type="InterPro" id="IPR000719">
    <property type="entry name" value="Prot_kinase_dom"/>
</dbReference>
<keyword evidence="6" id="KW-0433">Leucine-rich repeat</keyword>
<dbReference type="Pfam" id="PF00211">
    <property type="entry name" value="Guanylate_cyc"/>
    <property type="match status" value="1"/>
</dbReference>
<evidence type="ECO:0000256" key="10">
    <source>
        <dbReference type="ARBA" id="ARBA00022741"/>
    </source>
</evidence>
<evidence type="ECO:0000256" key="17">
    <source>
        <dbReference type="ARBA" id="ARBA00023273"/>
    </source>
</evidence>
<evidence type="ECO:0000256" key="14">
    <source>
        <dbReference type="ARBA" id="ARBA00023180"/>
    </source>
</evidence>
<evidence type="ECO:0000256" key="15">
    <source>
        <dbReference type="ARBA" id="ARBA00023183"/>
    </source>
</evidence>
<sequence length="1799" mass="196544">MGRLEHSIARQQNVRNTADTWARETFILGVLGPWDCDPIFAQALPSMAAQLAVDRVNQDASLLLGSYLDFKVIPTGCDTPHALATFVAHKDTVAAFVGPVNPGYCPAAALLAQGWGKSLFSWACGAPEGGGELVSTLPSAVHVLLSVMRYFGWARLAIVSSHQDIWLATAQQLATAFRAHGLSIGLVTSLGPGEKGATKVCKQLHSVRGLKIVVLCMHSALLGGLEQSTLLRRAWEEGLADGRLVFLPYDALLFALPYRNRSYPALGERGPLQEAYDAVLTISLESGPENHAFTATKMSGGAPSPLETEQVSPLFGTIYDAVILLAYALNRSENHGAGLSGAHLGDHTRTLDVAGFSQRIQMDGKGRRLAQYVILDTDGEGSQLVPTHILDTNTWQVQALGKAIHFPGGSPPARDASCWFDPNILCIRGVQPPDGLLTLTLACVLALIGGVLAYLIRLGLQQLQLVRGPHRILLTAQDLTFLQRTPSRRRLRGDGGSEPRSMVEGGSPRSVIQGSARSLPAVLEHPNMALYQGDWVWLKKFEAGTAPELRPSSLRLLRKMREMRHENVTAFLGLFVGPEFSAMVLEHCPRGSLEDLLRNEALKLDWTFKASLLLDLIRGVRYLHHRRSPHGRLKSRNCVVDSRFVLKITDHGYEEFLELHCSPRPQPDPEELLWTAPELLRGSGGSGKASFKGDVFSLGIILQEVSMGFAAEIIRKVASPPPLCRPLVSPDQGPRECIQLMQQCWEEDPDDRPSVDQIYTQDSSPPGPTHQTQIYVLFQSHRPQPQHQITKVKFSISDRQFKSINQGKKMSVADSMLRMLEKYSQSLEGLVQERTEELELERRKTERLLSQMLPPSVANALKMGRTVEPEYFDQVTIYFSDIVGFTTISALSEPIEVVGFLNDLYTLFDAVLDSHDVYKVETIGDAYMVASGLPRRNGSRHAAEIANMALDILSCAGNFRMRHAPDVPICVRAGLHSGPCVAGVVGLTMPRYCLFGDTVNTASRMESTGLPYRIHVSRSTVQTLLSLDEGYTIDVRGQTELKGKGSEETYWLTGKNAVTCLQTSVPSVPRPGCSALLVPVPSGKDTVVSWYFPPGLRVDSDTMGTGVCCGRQTDCPGRAMSHQILLLPAMLTLGLAISQHRDQLPCRTGSVLDQATRSGATDGEEVNKEALCQGLGLLQVPSVLSLDIRALSLSGNRLQSILVSPLGFYTALRHLDLSVNEISFLQPGVFQALPHLEHLNLAHNRLAMSVALNSGSLGRLPLLASLDLSGNSLYDSLVERLLGEAPSLRTLSLAENSLTRLARHTFRGMPALEQLDLHSNILMDIEDGAFKAVPHLTHLNLSRNSLTCISDFSLQQLQVLDLSCNSIEAFQTAPEPQAQFQLAWLDLRENKLLHFPDLASFPRLSYLNVSNNLIRLPAGLPQDSEDLHAPSEGWSASLLSNPSRNTSTKPLSQLLNLDLSYNEINLVPAGFLEHLISLRFLNLSRNCLQSFEARRVGSLPCLVLLDLSHNVLEALELGTKALGSLKTLLLQNNALHELPPYTFASLASLQRLNLGGNQVSPCGGQAEPGPPGCVDFSGIPTLRVLNMAGNSMEVLRASSFFHTPLTELDLSDNPGLDVATGALVGLEASLEVLELQGNGLNVLKVDLPCFRHLKLLNLSENRLSHLPAWTQAVSLEVLDLRNNSFSLLPGNAMGGLETSLRRLYLQGNPLSCCGNGWLAAQLHQGRVDVDATRDLTCRFDSQEEVALSRVSPEDCGKGGFKNINLIIILTFTLVSAILLTTLATCCFLRRQKFSQQYKA</sequence>
<dbReference type="EMBL" id="JAATJU010027700">
    <property type="protein sequence ID" value="KAH0500202.1"/>
    <property type="molecule type" value="Genomic_DNA"/>
</dbReference>
<dbReference type="InterPro" id="IPR003591">
    <property type="entry name" value="Leu-rich_rpt_typical-subtyp"/>
</dbReference>
<dbReference type="SUPFAM" id="SSF52058">
    <property type="entry name" value="L domain-like"/>
    <property type="match status" value="2"/>
</dbReference>
<keyword evidence="17" id="KW-0966">Cell projection</keyword>
<dbReference type="GO" id="GO:0005524">
    <property type="term" value="F:ATP binding"/>
    <property type="evidence" value="ECO:0007669"/>
    <property type="project" value="InterPro"/>
</dbReference>
<keyword evidence="7 25" id="KW-0812">Transmembrane</keyword>
<dbReference type="Pfam" id="PF13855">
    <property type="entry name" value="LRR_8"/>
    <property type="match status" value="5"/>
</dbReference>
<evidence type="ECO:0000256" key="23">
    <source>
        <dbReference type="RuleBase" id="RU003431"/>
    </source>
</evidence>
<evidence type="ECO:0000256" key="11">
    <source>
        <dbReference type="ARBA" id="ARBA00022989"/>
    </source>
</evidence>
<evidence type="ECO:0000256" key="8">
    <source>
        <dbReference type="ARBA" id="ARBA00022729"/>
    </source>
</evidence>
<evidence type="ECO:0000256" key="9">
    <source>
        <dbReference type="ARBA" id="ARBA00022737"/>
    </source>
</evidence>
<dbReference type="Gene3D" id="6.10.250.780">
    <property type="match status" value="1"/>
</dbReference>
<evidence type="ECO:0000256" key="16">
    <source>
        <dbReference type="ARBA" id="ARBA00023239"/>
    </source>
</evidence>
<keyword evidence="8" id="KW-0732">Signal</keyword>
<dbReference type="GO" id="GO:0035592">
    <property type="term" value="P:establishment of protein localization to extracellular region"/>
    <property type="evidence" value="ECO:0007669"/>
    <property type="project" value="UniProtKB-ARBA"/>
</dbReference>
<dbReference type="Gene3D" id="1.10.510.10">
    <property type="entry name" value="Transferase(Phosphotransferase) domain 1"/>
    <property type="match status" value="1"/>
</dbReference>
<keyword evidence="15" id="KW-0340">Growth factor binding</keyword>
<dbReference type="CDD" id="cd06371">
    <property type="entry name" value="PBP1_sensory_GC_DEF-like"/>
    <property type="match status" value="1"/>
</dbReference>
<protein>
    <recommendedName>
        <fullName evidence="23">Guanylate cyclase</fullName>
        <ecNumber evidence="23">4.6.1.2</ecNumber>
    </recommendedName>
</protein>
<keyword evidence="18 23" id="KW-0141">cGMP biosynthesis</keyword>
<dbReference type="InterPro" id="IPR032675">
    <property type="entry name" value="LRR_dom_sf"/>
</dbReference>
<dbReference type="SUPFAM" id="SSF56112">
    <property type="entry name" value="Protein kinase-like (PK-like)"/>
    <property type="match status" value="1"/>
</dbReference>
<dbReference type="Proteomes" id="UP000710432">
    <property type="component" value="Unassembled WGS sequence"/>
</dbReference>
<dbReference type="InterPro" id="IPR011009">
    <property type="entry name" value="Kinase-like_dom_sf"/>
</dbReference>
<dbReference type="InterPro" id="IPR001054">
    <property type="entry name" value="A/G_cyclase"/>
</dbReference>
<keyword evidence="11 25" id="KW-1133">Transmembrane helix</keyword>
<dbReference type="PANTHER" id="PTHR11920">
    <property type="entry name" value="GUANYLYL CYCLASE"/>
    <property type="match status" value="1"/>
</dbReference>
<dbReference type="PROSITE" id="PS50125">
    <property type="entry name" value="GUANYLATE_CYCLASE_2"/>
    <property type="match status" value="1"/>
</dbReference>
<dbReference type="GO" id="GO:0050431">
    <property type="term" value="F:transforming growth factor beta binding"/>
    <property type="evidence" value="ECO:0007669"/>
    <property type="project" value="UniProtKB-ARBA"/>
</dbReference>
<dbReference type="SUPFAM" id="SSF53822">
    <property type="entry name" value="Periplasmic binding protein-like I"/>
    <property type="match status" value="1"/>
</dbReference>
<organism evidence="28 29">
    <name type="scientific">Microtus ochrogaster</name>
    <name type="common">Prairie vole</name>
    <dbReference type="NCBI Taxonomy" id="79684"/>
    <lineage>
        <taxon>Eukaryota</taxon>
        <taxon>Metazoa</taxon>
        <taxon>Chordata</taxon>
        <taxon>Craniata</taxon>
        <taxon>Vertebrata</taxon>
        <taxon>Euteleostomi</taxon>
        <taxon>Mammalia</taxon>
        <taxon>Eutheria</taxon>
        <taxon>Euarchontoglires</taxon>
        <taxon>Glires</taxon>
        <taxon>Rodentia</taxon>
        <taxon>Myomorpha</taxon>
        <taxon>Muroidea</taxon>
        <taxon>Cricetidae</taxon>
        <taxon>Arvicolinae</taxon>
        <taxon>Microtus</taxon>
    </lineage>
</organism>
<dbReference type="GO" id="GO:0035556">
    <property type="term" value="P:intracellular signal transduction"/>
    <property type="evidence" value="ECO:0007669"/>
    <property type="project" value="InterPro"/>
</dbReference>
<accession>A0A8J6FWL6</accession>
<dbReference type="InterPro" id="IPR028082">
    <property type="entry name" value="Peripla_BP_I"/>
</dbReference>
<dbReference type="SMART" id="SM00369">
    <property type="entry name" value="LRR_TYP"/>
    <property type="match status" value="15"/>
</dbReference>
<dbReference type="SUPFAM" id="SSF55073">
    <property type="entry name" value="Nucleotide cyclase"/>
    <property type="match status" value="1"/>
</dbReference>
<dbReference type="FunFam" id="3.30.70.1230:FF:000013">
    <property type="entry name" value="Guanylate cyclase"/>
    <property type="match status" value="1"/>
</dbReference>
<dbReference type="Pfam" id="PF07714">
    <property type="entry name" value="PK_Tyr_Ser-Thr"/>
    <property type="match status" value="1"/>
</dbReference>
<evidence type="ECO:0000256" key="12">
    <source>
        <dbReference type="ARBA" id="ARBA00023136"/>
    </source>
</evidence>
<evidence type="ECO:0000256" key="4">
    <source>
        <dbReference type="ARBA" id="ARBA00004251"/>
    </source>
</evidence>
<dbReference type="PROSITE" id="PS50011">
    <property type="entry name" value="PROTEIN_KINASE_DOM"/>
    <property type="match status" value="1"/>
</dbReference>
<dbReference type="GO" id="GO:0007168">
    <property type="term" value="P:receptor guanylyl cyclase signaling pathway"/>
    <property type="evidence" value="ECO:0007669"/>
    <property type="project" value="TreeGrafter"/>
</dbReference>
<dbReference type="GO" id="GO:0009986">
    <property type="term" value="C:cell surface"/>
    <property type="evidence" value="ECO:0007669"/>
    <property type="project" value="UniProtKB-SubCell"/>
</dbReference>
<dbReference type="GO" id="GO:0004016">
    <property type="term" value="F:adenylate cyclase activity"/>
    <property type="evidence" value="ECO:0007669"/>
    <property type="project" value="TreeGrafter"/>
</dbReference>
<keyword evidence="14" id="KW-0325">Glycoprotein</keyword>
<dbReference type="FunFam" id="3.40.50.2300:FF:000333">
    <property type="entry name" value="Guanylate cyclase"/>
    <property type="match status" value="1"/>
</dbReference>
<dbReference type="InterPro" id="IPR018297">
    <property type="entry name" value="A/G_cyclase_CS"/>
</dbReference>
<dbReference type="EC" id="4.6.1.2" evidence="23"/>
<dbReference type="SMART" id="SM00364">
    <property type="entry name" value="LRR_BAC"/>
    <property type="match status" value="8"/>
</dbReference>
<evidence type="ECO:0000256" key="24">
    <source>
        <dbReference type="SAM" id="MobiDB-lite"/>
    </source>
</evidence>
<dbReference type="FunFam" id="3.80.10.10:FF:000226">
    <property type="entry name" value="leucine-rich repeat-containing protein 32 isoform X1"/>
    <property type="match status" value="1"/>
</dbReference>
<dbReference type="FunFam" id="3.80.10.10:FF:000397">
    <property type="entry name" value="Transforming growth factor beta activator LRRC32"/>
    <property type="match status" value="1"/>
</dbReference>
<evidence type="ECO:0000256" key="1">
    <source>
        <dbReference type="ARBA" id="ARBA00001436"/>
    </source>
</evidence>
<evidence type="ECO:0000256" key="21">
    <source>
        <dbReference type="ARBA" id="ARBA00062221"/>
    </source>
</evidence>
<evidence type="ECO:0000256" key="18">
    <source>
        <dbReference type="ARBA" id="ARBA00023293"/>
    </source>
</evidence>
<dbReference type="GO" id="GO:0004383">
    <property type="term" value="F:guanylate cyclase activity"/>
    <property type="evidence" value="ECO:0007669"/>
    <property type="project" value="UniProtKB-EC"/>
</dbReference>
<evidence type="ECO:0000256" key="13">
    <source>
        <dbReference type="ARBA" id="ARBA00023157"/>
    </source>
</evidence>
<dbReference type="GO" id="GO:0004672">
    <property type="term" value="F:protein kinase activity"/>
    <property type="evidence" value="ECO:0007669"/>
    <property type="project" value="InterPro"/>
</dbReference>
<dbReference type="CDD" id="cd07302">
    <property type="entry name" value="CHD"/>
    <property type="match status" value="1"/>
</dbReference>
<dbReference type="InterPro" id="IPR001245">
    <property type="entry name" value="Ser-Thr/Tyr_kinase_cat_dom"/>
</dbReference>
<keyword evidence="10" id="KW-0547">Nucleotide-binding</keyword>
<dbReference type="SMART" id="SM00368">
    <property type="entry name" value="LRR_RI"/>
    <property type="match status" value="2"/>
</dbReference>
<evidence type="ECO:0000256" key="19">
    <source>
        <dbReference type="ARBA" id="ARBA00056059"/>
    </source>
</evidence>
<dbReference type="PROSITE" id="PS00452">
    <property type="entry name" value="GUANYLATE_CYCLASE_1"/>
    <property type="match status" value="1"/>
</dbReference>
<comment type="catalytic activity">
    <reaction evidence="1 23">
        <text>GTP = 3',5'-cyclic GMP + diphosphate</text>
        <dbReference type="Rhea" id="RHEA:13665"/>
        <dbReference type="ChEBI" id="CHEBI:33019"/>
        <dbReference type="ChEBI" id="CHEBI:37565"/>
        <dbReference type="ChEBI" id="CHEBI:57746"/>
        <dbReference type="EC" id="4.6.1.2"/>
    </reaction>
</comment>
<dbReference type="Gene3D" id="3.30.70.1230">
    <property type="entry name" value="Nucleotide cyclase"/>
    <property type="match status" value="1"/>
</dbReference>
<dbReference type="Gene3D" id="3.40.50.2300">
    <property type="match status" value="2"/>
</dbReference>
<keyword evidence="16 22" id="KW-0456">Lyase</keyword>
<feature type="domain" description="Guanylate cyclase" evidence="27">
    <location>
        <begin position="876"/>
        <end position="1006"/>
    </location>
</feature>
<keyword evidence="13" id="KW-1015">Disulfide bond</keyword>
<evidence type="ECO:0000256" key="2">
    <source>
        <dbReference type="ARBA" id="ARBA00004138"/>
    </source>
</evidence>
<dbReference type="FunFam" id="3.80.10.10:FF:000482">
    <property type="entry name" value="Transforming growth factor beta activator LRRC32"/>
    <property type="match status" value="1"/>
</dbReference>
<dbReference type="GO" id="GO:0005886">
    <property type="term" value="C:plasma membrane"/>
    <property type="evidence" value="ECO:0007669"/>
    <property type="project" value="UniProtKB-SubCell"/>
</dbReference>
<dbReference type="PROSITE" id="PS51450">
    <property type="entry name" value="LRR"/>
    <property type="match status" value="4"/>
</dbReference>
<evidence type="ECO:0000256" key="7">
    <source>
        <dbReference type="ARBA" id="ARBA00022692"/>
    </source>
</evidence>
<comment type="similarity">
    <text evidence="20">Belongs to the LRRC32/LRRC33 family.</text>
</comment>
<comment type="subunit">
    <text evidence="21">Interacts with TGFB1; associates via disulfide bonds with the Latency-associated peptide chain (LAP) regulatory chain of TGFB1, leading to regulate activation of TGF-beta-1. Interacts with TGFB2. Interacts with TGFB3; associates via disulfide bonds with the Latency-associated peptide chain (LAP) regulatory chain of TGFB3, leading to regulate activation of TGF-beta-3. Interacts with LAPTM4B; decreases TGFB1 production in regulatory T-cells.</text>
</comment>
<name>A0A8J6FWL6_MICOH</name>
<dbReference type="PANTHER" id="PTHR11920:SF477">
    <property type="entry name" value="GUANYLATE CYCLASE D"/>
    <property type="match status" value="1"/>
</dbReference>
<keyword evidence="9" id="KW-0677">Repeat</keyword>
<feature type="domain" description="Protein kinase" evidence="26">
    <location>
        <begin position="497"/>
        <end position="776"/>
    </location>
</feature>
<dbReference type="Gene3D" id="3.80.10.10">
    <property type="entry name" value="Ribonuclease Inhibitor"/>
    <property type="match status" value="4"/>
</dbReference>
<proteinExistence type="inferred from homology"/>
<keyword evidence="5" id="KW-1003">Cell membrane</keyword>
<evidence type="ECO:0000256" key="3">
    <source>
        <dbReference type="ARBA" id="ARBA00004241"/>
    </source>
</evidence>
<evidence type="ECO:0000256" key="5">
    <source>
        <dbReference type="ARBA" id="ARBA00022475"/>
    </source>
</evidence>
<evidence type="ECO:0000256" key="20">
    <source>
        <dbReference type="ARBA" id="ARBA00060751"/>
    </source>
</evidence>